<dbReference type="AlphaFoldDB" id="A4G2Z4"/>
<keyword evidence="1" id="KW-0472">Membrane</keyword>
<keyword evidence="1" id="KW-0812">Transmembrane</keyword>
<dbReference type="HOGENOM" id="CLU_2954253_0_0_4"/>
<evidence type="ECO:0000313" key="3">
    <source>
        <dbReference type="Proteomes" id="UP000006697"/>
    </source>
</evidence>
<feature type="transmembrane region" description="Helical" evidence="1">
    <location>
        <begin position="37"/>
        <end position="56"/>
    </location>
</feature>
<evidence type="ECO:0000313" key="2">
    <source>
        <dbReference type="EMBL" id="CAL60881.1"/>
    </source>
</evidence>
<dbReference type="Proteomes" id="UP000006697">
    <property type="component" value="Chromosome"/>
</dbReference>
<sequence length="59" mass="6494">MNRIFFACFKLFLKFFSFVGAAVGFPPGRTSLKKLITRLTHACMSMVACCALLIAGQSM</sequence>
<evidence type="ECO:0000256" key="1">
    <source>
        <dbReference type="SAM" id="Phobius"/>
    </source>
</evidence>
<dbReference type="KEGG" id="har:HEAR0687"/>
<reference evidence="2 3" key="1">
    <citation type="journal article" date="2007" name="PLoS Genet.">
        <title>A tale of two oxidation states: bacterial colonization of arsenic-rich environments.</title>
        <authorList>
            <person name="Muller D."/>
            <person name="Medigue C."/>
            <person name="Koechler S."/>
            <person name="Barbe V."/>
            <person name="Barakat M."/>
            <person name="Talla E."/>
            <person name="Bonnefoy V."/>
            <person name="Krin E."/>
            <person name="Arsene-Ploetze F."/>
            <person name="Carapito C."/>
            <person name="Chandler M."/>
            <person name="Cournoyer B."/>
            <person name="Cruveiller S."/>
            <person name="Dossat C."/>
            <person name="Duval S."/>
            <person name="Heymann M."/>
            <person name="Leize E."/>
            <person name="Lieutaud A."/>
            <person name="Lievremont D."/>
            <person name="Makita Y."/>
            <person name="Mangenot S."/>
            <person name="Nitschke W."/>
            <person name="Ortet P."/>
            <person name="Perdrial N."/>
            <person name="Schoepp B."/>
            <person name="Siguier N."/>
            <person name="Simeonova D.D."/>
            <person name="Rouy Z."/>
            <person name="Segurens B."/>
            <person name="Turlin E."/>
            <person name="Vallenet D."/>
            <person name="Van Dorsselaer A."/>
            <person name="Weiss S."/>
            <person name="Weissenbach J."/>
            <person name="Lett M.C."/>
            <person name="Danchin A."/>
            <person name="Bertin P.N."/>
        </authorList>
    </citation>
    <scope>NUCLEOTIDE SEQUENCE [LARGE SCALE GENOMIC DNA]</scope>
    <source>
        <strain evidence="3">ULPAs1</strain>
    </source>
</reference>
<name>A4G2Z4_HERAR</name>
<organism evidence="2 3">
    <name type="scientific">Herminiimonas arsenicoxydans</name>
    <dbReference type="NCBI Taxonomy" id="204773"/>
    <lineage>
        <taxon>Bacteria</taxon>
        <taxon>Pseudomonadati</taxon>
        <taxon>Pseudomonadota</taxon>
        <taxon>Betaproteobacteria</taxon>
        <taxon>Burkholderiales</taxon>
        <taxon>Oxalobacteraceae</taxon>
        <taxon>Herminiimonas</taxon>
    </lineage>
</organism>
<keyword evidence="3" id="KW-1185">Reference proteome</keyword>
<keyword evidence="1" id="KW-1133">Transmembrane helix</keyword>
<gene>
    <name evidence="2" type="ordered locus">HEAR0687</name>
</gene>
<accession>A4G2Z4</accession>
<proteinExistence type="predicted"/>
<protein>
    <submittedName>
        <fullName evidence="2">Uncharacterized protein</fullName>
    </submittedName>
</protein>
<dbReference type="EMBL" id="CU207211">
    <property type="protein sequence ID" value="CAL60881.1"/>
    <property type="molecule type" value="Genomic_DNA"/>
</dbReference>